<gene>
    <name evidence="2" type="ORF">M768_06720</name>
</gene>
<keyword evidence="1" id="KW-0812">Transmembrane</keyword>
<sequence>MSSRQVDPPVARSTPRGAIPTARVDLVAAVVRRARMIDSALLRPVPERTLALVHALVAVVMGLRLLGRDWTLVAARPAVLTGGPTPFGWLPFAVPVAVLVGLQVVGLLGVALVLARVRVRVGLAVAWGAYVLLTALWGSSGKVLHNDVLTITVGVVLLAATVPTRPRPGTVARSGWAVHGALAVVGCIYLLTGVQKLVHSGPAWAFGDSMAWILRQGTSPLGEGLTRAVADQPVLTRALATGALVLELTAPLWLAVRVTRIPFAVAVAAMHTSIWVFLGLDYSAWVLTVAAVAVPTGLRDASRATPPADGRAGTPPAG</sequence>
<dbReference type="PATRIC" id="fig|1350482.3.peg.1344"/>
<feature type="transmembrane region" description="Helical" evidence="1">
    <location>
        <begin position="174"/>
        <end position="191"/>
    </location>
</feature>
<feature type="transmembrane region" description="Helical" evidence="1">
    <location>
        <begin position="121"/>
        <end position="138"/>
    </location>
</feature>
<name>A0A0M0F9C0_CELCE</name>
<dbReference type="Proteomes" id="UP000037387">
    <property type="component" value="Unassembled WGS sequence"/>
</dbReference>
<evidence type="ECO:0000313" key="3">
    <source>
        <dbReference type="Proteomes" id="UP000037387"/>
    </source>
</evidence>
<keyword evidence="1" id="KW-1133">Transmembrane helix</keyword>
<evidence type="ECO:0000256" key="1">
    <source>
        <dbReference type="SAM" id="Phobius"/>
    </source>
</evidence>
<accession>A0A0M0F9C0</accession>
<dbReference type="EMBL" id="ATNL01000007">
    <property type="protein sequence ID" value="KON73791.1"/>
    <property type="molecule type" value="Genomic_DNA"/>
</dbReference>
<feature type="transmembrane region" description="Helical" evidence="1">
    <location>
        <begin position="234"/>
        <end position="254"/>
    </location>
</feature>
<keyword evidence="3" id="KW-1185">Reference proteome</keyword>
<evidence type="ECO:0008006" key="4">
    <source>
        <dbReference type="Google" id="ProtNLM"/>
    </source>
</evidence>
<organism evidence="2 3">
    <name type="scientific">Cellulosimicrobium cellulans F16</name>
    <dbReference type="NCBI Taxonomy" id="1350482"/>
    <lineage>
        <taxon>Bacteria</taxon>
        <taxon>Bacillati</taxon>
        <taxon>Actinomycetota</taxon>
        <taxon>Actinomycetes</taxon>
        <taxon>Micrococcales</taxon>
        <taxon>Promicromonosporaceae</taxon>
        <taxon>Cellulosimicrobium</taxon>
    </lineage>
</organism>
<proteinExistence type="predicted"/>
<reference evidence="2 3" key="1">
    <citation type="journal article" date="2015" name="Sci. Rep.">
        <title>Functional and structural properties of a novel cellulosome-like multienzyme complex: efficient glycoside hydrolysis of water-insoluble 7-xylosyl-10-deacetylpaclitaxel.</title>
        <authorList>
            <person name="Dou T.Y."/>
            <person name="Luan H.W."/>
            <person name="Ge G.B."/>
            <person name="Dong M.M."/>
            <person name="Zou H.F."/>
            <person name="He Y.Q."/>
            <person name="Cui P."/>
            <person name="Wang J.Y."/>
            <person name="Hao D.C."/>
            <person name="Yang S.L."/>
            <person name="Yang L."/>
        </authorList>
    </citation>
    <scope>NUCLEOTIDE SEQUENCE [LARGE SCALE GENOMIC DNA]</scope>
    <source>
        <strain evidence="2 3">F16</strain>
    </source>
</reference>
<evidence type="ECO:0000313" key="2">
    <source>
        <dbReference type="EMBL" id="KON73791.1"/>
    </source>
</evidence>
<protein>
    <recommendedName>
        <fullName evidence="4">HTTM domain-containing protein</fullName>
    </recommendedName>
</protein>
<dbReference type="AlphaFoldDB" id="A0A0M0F9C0"/>
<feature type="transmembrane region" description="Helical" evidence="1">
    <location>
        <begin position="49"/>
        <end position="67"/>
    </location>
</feature>
<feature type="transmembrane region" description="Helical" evidence="1">
    <location>
        <begin position="274"/>
        <end position="294"/>
    </location>
</feature>
<comment type="caution">
    <text evidence="2">The sequence shown here is derived from an EMBL/GenBank/DDBJ whole genome shotgun (WGS) entry which is preliminary data.</text>
</comment>
<keyword evidence="1" id="KW-0472">Membrane</keyword>
<feature type="transmembrane region" description="Helical" evidence="1">
    <location>
        <begin position="87"/>
        <end position="114"/>
    </location>
</feature>
<feature type="transmembrane region" description="Helical" evidence="1">
    <location>
        <begin position="144"/>
        <end position="162"/>
    </location>
</feature>